<dbReference type="GO" id="GO:0000978">
    <property type="term" value="F:RNA polymerase II cis-regulatory region sequence-specific DNA binding"/>
    <property type="evidence" value="ECO:0007669"/>
    <property type="project" value="TreeGrafter"/>
</dbReference>
<evidence type="ECO:0000259" key="7">
    <source>
        <dbReference type="PROSITE" id="PS50048"/>
    </source>
</evidence>
<evidence type="ECO:0000256" key="1">
    <source>
        <dbReference type="ARBA" id="ARBA00022723"/>
    </source>
</evidence>
<feature type="compositionally biased region" description="Polar residues" evidence="6">
    <location>
        <begin position="685"/>
        <end position="706"/>
    </location>
</feature>
<feature type="region of interest" description="Disordered" evidence="6">
    <location>
        <begin position="600"/>
        <end position="653"/>
    </location>
</feature>
<keyword evidence="9" id="KW-1185">Reference proteome</keyword>
<dbReference type="SMART" id="SM00906">
    <property type="entry name" value="Fungal_trans"/>
    <property type="match status" value="1"/>
</dbReference>
<reference evidence="8 9" key="1">
    <citation type="submission" date="2016-04" db="EMBL/GenBank/DDBJ databases">
        <title>Draft genome of Fonsecaea erecta CBS 125763.</title>
        <authorList>
            <person name="Weiss V.A."/>
            <person name="Vicente V.A."/>
            <person name="Raittz R.T."/>
            <person name="Moreno L.F."/>
            <person name="De Souza E.M."/>
            <person name="Pedrosa F.O."/>
            <person name="Steffens M.B."/>
            <person name="Faoro H."/>
            <person name="Tadra-Sfeir M.Z."/>
            <person name="Najafzadeh M.J."/>
            <person name="Felipe M.S."/>
            <person name="Teixeira M."/>
            <person name="Sun J."/>
            <person name="Xi L."/>
            <person name="Gomes R."/>
            <person name="De Azevedo C.M."/>
            <person name="Salgado C.G."/>
            <person name="Da Silva M.B."/>
            <person name="Nascimento M.F."/>
            <person name="Queiroz-Telles F."/>
            <person name="Attili D.S."/>
            <person name="Gorbushina A."/>
        </authorList>
    </citation>
    <scope>NUCLEOTIDE SEQUENCE [LARGE SCALE GENOMIC DNA]</scope>
    <source>
        <strain evidence="8 9">CBS 125763</strain>
    </source>
</reference>
<dbReference type="AlphaFoldDB" id="A0A178ZE17"/>
<keyword evidence="4" id="KW-0804">Transcription</keyword>
<keyword evidence="2" id="KW-0805">Transcription regulation</keyword>
<dbReference type="EMBL" id="LVYI01000007">
    <property type="protein sequence ID" value="OAP57701.1"/>
    <property type="molecule type" value="Genomic_DNA"/>
</dbReference>
<evidence type="ECO:0000313" key="8">
    <source>
        <dbReference type="EMBL" id="OAP57701.1"/>
    </source>
</evidence>
<dbReference type="CDD" id="cd12148">
    <property type="entry name" value="fungal_TF_MHR"/>
    <property type="match status" value="1"/>
</dbReference>
<evidence type="ECO:0000313" key="9">
    <source>
        <dbReference type="Proteomes" id="UP000078343"/>
    </source>
</evidence>
<dbReference type="SMART" id="SM00066">
    <property type="entry name" value="GAL4"/>
    <property type="match status" value="1"/>
</dbReference>
<proteinExistence type="predicted"/>
<dbReference type="GO" id="GO:0005634">
    <property type="term" value="C:nucleus"/>
    <property type="evidence" value="ECO:0007669"/>
    <property type="project" value="TreeGrafter"/>
</dbReference>
<keyword evidence="5" id="KW-0539">Nucleus</keyword>
<comment type="caution">
    <text evidence="8">The sequence shown here is derived from an EMBL/GenBank/DDBJ whole genome shotgun (WGS) entry which is preliminary data.</text>
</comment>
<protein>
    <recommendedName>
        <fullName evidence="7">Zn(2)-C6 fungal-type domain-containing protein</fullName>
    </recommendedName>
</protein>
<dbReference type="OrthoDB" id="2283488at2759"/>
<feature type="region of interest" description="Disordered" evidence="6">
    <location>
        <begin position="86"/>
        <end position="127"/>
    </location>
</feature>
<dbReference type="GO" id="GO:0006351">
    <property type="term" value="P:DNA-templated transcription"/>
    <property type="evidence" value="ECO:0007669"/>
    <property type="project" value="InterPro"/>
</dbReference>
<dbReference type="RefSeq" id="XP_018691068.1">
    <property type="nucleotide sequence ID" value="XM_018839947.1"/>
</dbReference>
<dbReference type="GeneID" id="30012607"/>
<dbReference type="InterPro" id="IPR007219">
    <property type="entry name" value="XnlR_reg_dom"/>
</dbReference>
<dbReference type="InterPro" id="IPR036864">
    <property type="entry name" value="Zn2-C6_fun-type_DNA-bd_sf"/>
</dbReference>
<dbReference type="GO" id="GO:0000435">
    <property type="term" value="P:positive regulation of transcription from RNA polymerase II promoter by galactose"/>
    <property type="evidence" value="ECO:0007669"/>
    <property type="project" value="TreeGrafter"/>
</dbReference>
<keyword evidence="1" id="KW-0479">Metal-binding</keyword>
<dbReference type="STRING" id="1367422.A0A178ZE17"/>
<dbReference type="CDD" id="cd00067">
    <property type="entry name" value="GAL4"/>
    <property type="match status" value="1"/>
</dbReference>
<feature type="region of interest" description="Disordered" evidence="6">
    <location>
        <begin position="679"/>
        <end position="706"/>
    </location>
</feature>
<dbReference type="InterPro" id="IPR051127">
    <property type="entry name" value="Fungal_SecMet_Regulators"/>
</dbReference>
<dbReference type="PANTHER" id="PTHR47424:SF3">
    <property type="entry name" value="REGULATORY PROTEIN GAL4"/>
    <property type="match status" value="1"/>
</dbReference>
<evidence type="ECO:0000256" key="3">
    <source>
        <dbReference type="ARBA" id="ARBA00023125"/>
    </source>
</evidence>
<dbReference type="Pfam" id="PF00172">
    <property type="entry name" value="Zn_clus"/>
    <property type="match status" value="1"/>
</dbReference>
<dbReference type="PROSITE" id="PS00463">
    <property type="entry name" value="ZN2_CY6_FUNGAL_1"/>
    <property type="match status" value="1"/>
</dbReference>
<name>A0A178ZE17_9EURO</name>
<evidence type="ECO:0000256" key="2">
    <source>
        <dbReference type="ARBA" id="ARBA00023015"/>
    </source>
</evidence>
<gene>
    <name evidence="8" type="ORF">AYL99_08439</name>
</gene>
<dbReference type="GO" id="GO:0008270">
    <property type="term" value="F:zinc ion binding"/>
    <property type="evidence" value="ECO:0007669"/>
    <property type="project" value="InterPro"/>
</dbReference>
<dbReference type="SUPFAM" id="SSF57701">
    <property type="entry name" value="Zn2/Cys6 DNA-binding domain"/>
    <property type="match status" value="1"/>
</dbReference>
<organism evidence="8 9">
    <name type="scientific">Fonsecaea erecta</name>
    <dbReference type="NCBI Taxonomy" id="1367422"/>
    <lineage>
        <taxon>Eukaryota</taxon>
        <taxon>Fungi</taxon>
        <taxon>Dikarya</taxon>
        <taxon>Ascomycota</taxon>
        <taxon>Pezizomycotina</taxon>
        <taxon>Eurotiomycetes</taxon>
        <taxon>Chaetothyriomycetidae</taxon>
        <taxon>Chaetothyriales</taxon>
        <taxon>Herpotrichiellaceae</taxon>
        <taxon>Fonsecaea</taxon>
    </lineage>
</organism>
<feature type="compositionally biased region" description="Low complexity" evidence="6">
    <location>
        <begin position="118"/>
        <end position="127"/>
    </location>
</feature>
<feature type="compositionally biased region" description="Pro residues" evidence="6">
    <location>
        <begin position="627"/>
        <end position="636"/>
    </location>
</feature>
<feature type="compositionally biased region" description="Basic and acidic residues" evidence="6">
    <location>
        <begin position="638"/>
        <end position="647"/>
    </location>
</feature>
<dbReference type="Proteomes" id="UP000078343">
    <property type="component" value="Unassembled WGS sequence"/>
</dbReference>
<dbReference type="PANTHER" id="PTHR47424">
    <property type="entry name" value="REGULATORY PROTEIN GAL4"/>
    <property type="match status" value="1"/>
</dbReference>
<evidence type="ECO:0000256" key="6">
    <source>
        <dbReference type="SAM" id="MobiDB-lite"/>
    </source>
</evidence>
<feature type="domain" description="Zn(2)-C6 fungal-type" evidence="7">
    <location>
        <begin position="25"/>
        <end position="55"/>
    </location>
</feature>
<dbReference type="Pfam" id="PF04082">
    <property type="entry name" value="Fungal_trans"/>
    <property type="match status" value="1"/>
</dbReference>
<dbReference type="GO" id="GO:0000981">
    <property type="term" value="F:DNA-binding transcription factor activity, RNA polymerase II-specific"/>
    <property type="evidence" value="ECO:0007669"/>
    <property type="project" value="InterPro"/>
</dbReference>
<accession>A0A178ZE17</accession>
<sequence length="706" mass="79344">MSSEAGSKQDARVSERRRRNRVAVSCFSCRSLKTKCDGRRPICSTCEHNGRNCVYMQRGISGGPSNTVVVEQDYLKALEQRLEALESRSRLDSSTQSTPIERNGPPSGYRHGVRHPPSSLNASAAASSASSHTSTVVADADVSMGGVSFTQLILNALHGHESVKAYSRTIDNDVREQESRLTEEDLYTLPASAGELLTQFFTLRHPLSPVFHVPSIRPLFDAALRCPPDQRSHHKSIFVLLNMIFAICTSHWVIDAQGNPRAARRHYDIAMSLIQPNLLRDWRLEHVQALLIGARYLQGSSCANECWNILGLAIRIAYGLGLHRDPPDTDPHPLRETKRRVWYAAYTLDVLLSMIYDRPSMIRSDECSVSLPTDLDDEYIQSAPMPRPPSSMSFSIEVIKLYRIIEAFKSQLKGSVDSGRKVVELVMPLDELHRKWYRSLPAHLILDYQAPKEQPWILALRGNMVKILIHRQSLTVSLRGLLEPQDVEDSVVSHALQSSRDTCISAAMESIDIVALRHEHTKNTMGLNWFNIYYLFNAVIVLVSHVIEPAYHNDRAALSKVDTALRMIQTMSHDHAFAQRAYTFVQQLLGYMHPATVAATAAQQQQQRNHDAIPPLHPDHGGQLPLPQQPPQPPQPLQHEHEHEHGNVEPIPSLHTLYGFTQDLTDNLVNYLDTFDNSGFADEPWSSTTTTNDQNNMHMTGFSNVM</sequence>
<evidence type="ECO:0000256" key="4">
    <source>
        <dbReference type="ARBA" id="ARBA00023163"/>
    </source>
</evidence>
<keyword evidence="3" id="KW-0238">DNA-binding</keyword>
<dbReference type="PROSITE" id="PS50048">
    <property type="entry name" value="ZN2_CY6_FUNGAL_2"/>
    <property type="match status" value="1"/>
</dbReference>
<dbReference type="Gene3D" id="4.10.240.10">
    <property type="entry name" value="Zn(2)-C6 fungal-type DNA-binding domain"/>
    <property type="match status" value="1"/>
</dbReference>
<evidence type="ECO:0000256" key="5">
    <source>
        <dbReference type="ARBA" id="ARBA00023242"/>
    </source>
</evidence>
<dbReference type="InterPro" id="IPR001138">
    <property type="entry name" value="Zn2Cys6_DnaBD"/>
</dbReference>